<sequence length="488" mass="55279">MANRQSFKTDVSFLEKISIGATGTKKVFDDLKRQTHAPIELERGSMSFKIWKGIKIKRVRVPDILCVKCGKRVESRAKTKLQITMSHSIASPERGWDFGLNDEDFIALVSCKKAGEDPTDWKASDLVQYIQVNYLRKVFRDKKVITERPKGVEEGFETRISWPCAVASCDGTVVEINNRIKFKRTEDNRTISLSLKKKNITIKPIVTVNGVVKQDQIIASVVPVIQDFKCLGGRGASDYQKMLKSTSLSERYAAAKALSYFPKDLQVIKSLLEKMGDSKDHIYIRLEAASSILKLGQKESIDFFKEVLRDTYLENRLEGVIILGEINSSYSAELLIRVLLDKEQHPEIRAGAAWALGELKNKEALQALVTVFDDINIDVRSESARSLFRLAEIYSKEIIGLFPKGSEDVRAGISWALSKSGNFSVKDLSSVMNDENSRKWVAWIIGSQKQEKFITQIEELKQKDKEVYFAVTVLWKILSSWVSDLDIY</sequence>
<dbReference type="KEGG" id="vai:BU251_08760"/>
<evidence type="ECO:0000313" key="2">
    <source>
        <dbReference type="Proteomes" id="UP000287243"/>
    </source>
</evidence>
<proteinExistence type="predicted"/>
<dbReference type="Proteomes" id="UP000287243">
    <property type="component" value="Chromosome"/>
</dbReference>
<dbReference type="Pfam" id="PF13646">
    <property type="entry name" value="HEAT_2"/>
    <property type="match status" value="1"/>
</dbReference>
<dbReference type="AlphaFoldDB" id="A0A410P773"/>
<dbReference type="PANTHER" id="PTHR12697:SF5">
    <property type="entry name" value="DEOXYHYPUSINE HYDROXYLASE"/>
    <property type="match status" value="1"/>
</dbReference>
<evidence type="ECO:0000313" key="1">
    <source>
        <dbReference type="EMBL" id="QAT17804.1"/>
    </source>
</evidence>
<accession>A0A410P773</accession>
<dbReference type="InterPro" id="IPR011989">
    <property type="entry name" value="ARM-like"/>
</dbReference>
<dbReference type="SMART" id="SM00567">
    <property type="entry name" value="EZ_HEAT"/>
    <property type="match status" value="4"/>
</dbReference>
<dbReference type="RefSeq" id="WP_128700771.1">
    <property type="nucleotide sequence ID" value="NZ_CP019384.1"/>
</dbReference>
<organism evidence="1 2">
    <name type="scientific">Velamenicoccus archaeovorus</name>
    <dbReference type="NCBI Taxonomy" id="1930593"/>
    <lineage>
        <taxon>Bacteria</taxon>
        <taxon>Pseudomonadati</taxon>
        <taxon>Candidatus Omnitrophota</taxon>
        <taxon>Candidatus Velamenicoccus</taxon>
    </lineage>
</organism>
<dbReference type="PANTHER" id="PTHR12697">
    <property type="entry name" value="PBS LYASE HEAT-LIKE PROTEIN"/>
    <property type="match status" value="1"/>
</dbReference>
<dbReference type="InterPro" id="IPR016024">
    <property type="entry name" value="ARM-type_fold"/>
</dbReference>
<dbReference type="Gene3D" id="1.25.10.10">
    <property type="entry name" value="Leucine-rich Repeat Variant"/>
    <property type="match status" value="1"/>
</dbReference>
<dbReference type="InterPro" id="IPR004155">
    <property type="entry name" value="PBS_lyase_HEAT"/>
</dbReference>
<dbReference type="OrthoDB" id="9807213at2"/>
<dbReference type="EMBL" id="CP019384">
    <property type="protein sequence ID" value="QAT17804.1"/>
    <property type="molecule type" value="Genomic_DNA"/>
</dbReference>
<protein>
    <recommendedName>
        <fullName evidence="3">HEAT repeat domain-containing protein</fullName>
    </recommendedName>
</protein>
<evidence type="ECO:0008006" key="3">
    <source>
        <dbReference type="Google" id="ProtNLM"/>
    </source>
</evidence>
<dbReference type="GO" id="GO:0016491">
    <property type="term" value="F:oxidoreductase activity"/>
    <property type="evidence" value="ECO:0007669"/>
    <property type="project" value="TreeGrafter"/>
</dbReference>
<name>A0A410P773_VELA1</name>
<keyword evidence="2" id="KW-1185">Reference proteome</keyword>
<dbReference type="SUPFAM" id="SSF48371">
    <property type="entry name" value="ARM repeat"/>
    <property type="match status" value="1"/>
</dbReference>
<gene>
    <name evidence="1" type="ORF">BU251_08760</name>
</gene>
<reference evidence="1 2" key="1">
    <citation type="submission" date="2017-01" db="EMBL/GenBank/DDBJ databases">
        <title>First insights into the biology of 'candidatus Vampirococcus archaeovorus'.</title>
        <authorList>
            <person name="Kizina J."/>
            <person name="Jordan S."/>
            <person name="Stueber K."/>
            <person name="Reinhardt R."/>
            <person name="Harder J."/>
        </authorList>
    </citation>
    <scope>NUCLEOTIDE SEQUENCE [LARGE SCALE GENOMIC DNA]</scope>
    <source>
        <strain evidence="1 2">LiM</strain>
    </source>
</reference>